<organism evidence="2 3">
    <name type="scientific">Massilia eburnea</name>
    <dbReference type="NCBI Taxonomy" id="1776165"/>
    <lineage>
        <taxon>Bacteria</taxon>
        <taxon>Pseudomonadati</taxon>
        <taxon>Pseudomonadota</taxon>
        <taxon>Betaproteobacteria</taxon>
        <taxon>Burkholderiales</taxon>
        <taxon>Oxalobacteraceae</taxon>
        <taxon>Telluria group</taxon>
        <taxon>Massilia</taxon>
    </lineage>
</organism>
<comment type="caution">
    <text evidence="2">The sequence shown here is derived from an EMBL/GenBank/DDBJ whole genome shotgun (WGS) entry which is preliminary data.</text>
</comment>
<dbReference type="AlphaFoldDB" id="A0A6L6QED2"/>
<keyword evidence="1" id="KW-0732">Signal</keyword>
<dbReference type="RefSeq" id="WP_155452988.1">
    <property type="nucleotide sequence ID" value="NZ_WNKX01000003.1"/>
</dbReference>
<sequence>MKLLVKLFTLVFSSIVLAKASAEEVRPSGPTRPSQTEYFTSAVAMVLVARDAPTSILALSLLPNKPLPVGSSILVEFEDPADNKSPFMVSGTVNEKGELHVQSPKIEEIRNKRAYLTRTKVIGPDNQVLSEHIQWIWFEMPDVMRKVYATKVVD</sequence>
<protein>
    <submittedName>
        <fullName evidence="2">Uncharacterized protein</fullName>
    </submittedName>
</protein>
<keyword evidence="3" id="KW-1185">Reference proteome</keyword>
<accession>A0A6L6QED2</accession>
<name>A0A6L6QED2_9BURK</name>
<reference evidence="2 3" key="1">
    <citation type="submission" date="2019-11" db="EMBL/GenBank/DDBJ databases">
        <title>Type strains purchased from KCTC, JCM and DSMZ.</title>
        <authorList>
            <person name="Lu H."/>
        </authorList>
    </citation>
    <scope>NUCLEOTIDE SEQUENCE [LARGE SCALE GENOMIC DNA]</scope>
    <source>
        <strain evidence="2 3">JCM 31587</strain>
    </source>
</reference>
<evidence type="ECO:0000256" key="1">
    <source>
        <dbReference type="SAM" id="SignalP"/>
    </source>
</evidence>
<evidence type="ECO:0000313" key="3">
    <source>
        <dbReference type="Proteomes" id="UP000472320"/>
    </source>
</evidence>
<proteinExistence type="predicted"/>
<feature type="signal peptide" evidence="1">
    <location>
        <begin position="1"/>
        <end position="18"/>
    </location>
</feature>
<evidence type="ECO:0000313" key="2">
    <source>
        <dbReference type="EMBL" id="MTW10043.1"/>
    </source>
</evidence>
<gene>
    <name evidence="2" type="ORF">GM658_05465</name>
</gene>
<dbReference type="Proteomes" id="UP000472320">
    <property type="component" value="Unassembled WGS sequence"/>
</dbReference>
<feature type="chain" id="PRO_5026680101" evidence="1">
    <location>
        <begin position="19"/>
        <end position="154"/>
    </location>
</feature>
<dbReference type="EMBL" id="WNKX01000003">
    <property type="protein sequence ID" value="MTW10043.1"/>
    <property type="molecule type" value="Genomic_DNA"/>
</dbReference>